<keyword evidence="3" id="KW-1185">Reference proteome</keyword>
<evidence type="ECO:0000313" key="3">
    <source>
        <dbReference type="Proteomes" id="UP001295740"/>
    </source>
</evidence>
<protein>
    <submittedName>
        <fullName evidence="2">Uu.00g123340.m01.CDS01</fullName>
    </submittedName>
</protein>
<evidence type="ECO:0000259" key="1">
    <source>
        <dbReference type="Pfam" id="PF17648"/>
    </source>
</evidence>
<reference evidence="2" key="1">
    <citation type="submission" date="2023-10" db="EMBL/GenBank/DDBJ databases">
        <authorList>
            <person name="Hackl T."/>
        </authorList>
    </citation>
    <scope>NUCLEOTIDE SEQUENCE</scope>
</reference>
<dbReference type="AlphaFoldDB" id="A0AAI8VHD5"/>
<dbReference type="PANTHER" id="PTHR38695:SF1">
    <property type="entry name" value="AMINO ACID PERMEASE_ SLC12A DOMAIN-CONTAINING PROTEIN"/>
    <property type="match status" value="1"/>
</dbReference>
<proteinExistence type="predicted"/>
<dbReference type="Pfam" id="PF17648">
    <property type="entry name" value="Luciferase"/>
    <property type="match status" value="1"/>
</dbReference>
<comment type="caution">
    <text evidence="2">The sequence shown here is derived from an EMBL/GenBank/DDBJ whole genome shotgun (WGS) entry which is preliminary data.</text>
</comment>
<sequence length="269" mass="29805">MASLNADAMLPRAEHLVRSQPLRGALAVAGGTALLAFLNFAYQDYRAYVALGPHGLPDTFRGWCTQLQMVLISRPEKETTVPAPWSMADMVRAYGTNAARSFLTRPLSPRSGSRPQLCKYVAPQRQMNDRASQTMKEDMFAYLRTLAEVNPAVLQVGNSFLEGPVPGALQLRQDVDIPDFLTKTKGEIAHIHPPDGSTHLELSPADSKTVIELGWGQRHRLSGPYIPWGYTLVYAPKDRREMEEWKNVVGAAARYCAAELEAVQDPKET</sequence>
<dbReference type="InterPro" id="IPR048273">
    <property type="entry name" value="Luciferase"/>
</dbReference>
<dbReference type="PANTHER" id="PTHR38695">
    <property type="entry name" value="AMINO ACID PERMEASE_ SLC12A DOMAIN-CONTAINING PROTEIN"/>
    <property type="match status" value="1"/>
</dbReference>
<dbReference type="InterPro" id="IPR040841">
    <property type="entry name" value="Luciferase_dom"/>
</dbReference>
<accession>A0AAI8VHD5</accession>
<organism evidence="2 3">
    <name type="scientific">Anthostomella pinea</name>
    <dbReference type="NCBI Taxonomy" id="933095"/>
    <lineage>
        <taxon>Eukaryota</taxon>
        <taxon>Fungi</taxon>
        <taxon>Dikarya</taxon>
        <taxon>Ascomycota</taxon>
        <taxon>Pezizomycotina</taxon>
        <taxon>Sordariomycetes</taxon>
        <taxon>Xylariomycetidae</taxon>
        <taxon>Xylariales</taxon>
        <taxon>Xylariaceae</taxon>
        <taxon>Anthostomella</taxon>
    </lineage>
</organism>
<dbReference type="EMBL" id="CAUWAG010000007">
    <property type="protein sequence ID" value="CAJ2504940.1"/>
    <property type="molecule type" value="Genomic_DNA"/>
</dbReference>
<evidence type="ECO:0000313" key="2">
    <source>
        <dbReference type="EMBL" id="CAJ2504940.1"/>
    </source>
</evidence>
<feature type="domain" description="Luciferase" evidence="1">
    <location>
        <begin position="186"/>
        <end position="252"/>
    </location>
</feature>
<gene>
    <name evidence="2" type="ORF">KHLLAP_LOCUS5408</name>
</gene>
<dbReference type="Proteomes" id="UP001295740">
    <property type="component" value="Unassembled WGS sequence"/>
</dbReference>
<name>A0AAI8VHD5_9PEZI</name>